<dbReference type="EMBL" id="CAJPDS010000001">
    <property type="protein sequence ID" value="CAF9903183.1"/>
    <property type="molecule type" value="Genomic_DNA"/>
</dbReference>
<feature type="region of interest" description="Disordered" evidence="1">
    <location>
        <begin position="287"/>
        <end position="340"/>
    </location>
</feature>
<feature type="compositionally biased region" description="Basic and acidic residues" evidence="1">
    <location>
        <begin position="287"/>
        <end position="297"/>
    </location>
</feature>
<sequence>MASSNGPYYGKPIQNSVGSEHGIYPEILPTTAPSVQIRPLTGELLPVAQDDLEIKRPLKAVTASDSQDTMFLQNAVQGSADELDHISTPLGVTEKQANTHIQQLCNGNSIPRKRKRCGGPTTSEGKAGSANPSTKGSSAAQASAYDGSREDTSIAAQSATALFRSPGISSKKYTRPPMSKVYTSLELNPEKFLELQAAAKAYMLDPDHPDRRECVGQRGKGDSEVVKMKLWNTVARFLDQEGHGDSHFGSQVLGEQGLKRSMVWPQDKSRIIGTVMPLLRRMVTNERQRQYAVETRKGGSSSTTRSSEKAKTERASSEDPRHLVEDDLVKPAGSTPKSNASQLGATLQYYDQVQLRFNVIRNNQRISPPYDLTAKECPDLQTVFLKALPYLSGRSHNGLQISVLTPSGLTLIQDDDGWVQALNKVGQVEWMDNEMKVLIEA</sequence>
<evidence type="ECO:0000256" key="1">
    <source>
        <dbReference type="SAM" id="MobiDB-lite"/>
    </source>
</evidence>
<evidence type="ECO:0000313" key="3">
    <source>
        <dbReference type="Proteomes" id="UP000664521"/>
    </source>
</evidence>
<organism evidence="2 3">
    <name type="scientific">Heterodermia speciosa</name>
    <dbReference type="NCBI Taxonomy" id="116794"/>
    <lineage>
        <taxon>Eukaryota</taxon>
        <taxon>Fungi</taxon>
        <taxon>Dikarya</taxon>
        <taxon>Ascomycota</taxon>
        <taxon>Pezizomycotina</taxon>
        <taxon>Lecanoromycetes</taxon>
        <taxon>OSLEUM clade</taxon>
        <taxon>Lecanoromycetidae</taxon>
        <taxon>Caliciales</taxon>
        <taxon>Physciaceae</taxon>
        <taxon>Heterodermia</taxon>
    </lineage>
</organism>
<feature type="compositionally biased region" description="Polar residues" evidence="1">
    <location>
        <begin position="120"/>
        <end position="141"/>
    </location>
</feature>
<accession>A0A8H3EDK8</accession>
<reference evidence="2" key="1">
    <citation type="submission" date="2021-03" db="EMBL/GenBank/DDBJ databases">
        <authorList>
            <person name="Tagirdzhanova G."/>
        </authorList>
    </citation>
    <scope>NUCLEOTIDE SEQUENCE</scope>
</reference>
<proteinExistence type="predicted"/>
<dbReference type="OrthoDB" id="5373017at2759"/>
<feature type="region of interest" description="Disordered" evidence="1">
    <location>
        <begin position="1"/>
        <end position="21"/>
    </location>
</feature>
<evidence type="ECO:0000313" key="2">
    <source>
        <dbReference type="EMBL" id="CAF9903183.1"/>
    </source>
</evidence>
<feature type="region of interest" description="Disordered" evidence="1">
    <location>
        <begin position="105"/>
        <end position="151"/>
    </location>
</feature>
<gene>
    <name evidence="2" type="ORF">HETSPECPRED_000144</name>
</gene>
<protein>
    <submittedName>
        <fullName evidence="2">Uncharacterized protein</fullName>
    </submittedName>
</protein>
<dbReference type="Proteomes" id="UP000664521">
    <property type="component" value="Unassembled WGS sequence"/>
</dbReference>
<keyword evidence="3" id="KW-1185">Reference proteome</keyword>
<name>A0A8H3EDK8_9LECA</name>
<dbReference type="AlphaFoldDB" id="A0A8H3EDK8"/>
<comment type="caution">
    <text evidence="2">The sequence shown here is derived from an EMBL/GenBank/DDBJ whole genome shotgun (WGS) entry which is preliminary data.</text>
</comment>
<feature type="compositionally biased region" description="Basic and acidic residues" evidence="1">
    <location>
        <begin position="306"/>
        <end position="329"/>
    </location>
</feature>